<organism evidence="2 3">
    <name type="scientific">Marchantia polymorpha</name>
    <name type="common">Common liverwort</name>
    <name type="synonym">Marchantia aquatica</name>
    <dbReference type="NCBI Taxonomy" id="3197"/>
    <lineage>
        <taxon>Eukaryota</taxon>
        <taxon>Viridiplantae</taxon>
        <taxon>Streptophyta</taxon>
        <taxon>Embryophyta</taxon>
        <taxon>Marchantiophyta</taxon>
        <taxon>Marchantiopsida</taxon>
        <taxon>Marchantiidae</taxon>
        <taxon>Marchantiales</taxon>
        <taxon>Marchantiaceae</taxon>
        <taxon>Marchantia</taxon>
    </lineage>
</organism>
<dbReference type="Proteomes" id="UP000244005">
    <property type="component" value="Unassembled WGS sequence"/>
</dbReference>
<dbReference type="AlphaFoldDB" id="A0A2R6XA58"/>
<feature type="chain" id="PRO_5015335190" description="Methyltransferase-related protein" evidence="1">
    <location>
        <begin position="21"/>
        <end position="91"/>
    </location>
</feature>
<keyword evidence="1" id="KW-0732">Signal</keyword>
<sequence>MCPMRIFLVFFSALLASYLAWRNYNKTEESGILDYTEDESEVFGDKAEENSASEVSTKLRSGFWTFIDMATGRYLWQNLRPQTKAEEDLCR</sequence>
<proteinExistence type="predicted"/>
<dbReference type="OrthoDB" id="1930127at2759"/>
<keyword evidence="3" id="KW-1185">Reference proteome</keyword>
<evidence type="ECO:0000256" key="1">
    <source>
        <dbReference type="SAM" id="SignalP"/>
    </source>
</evidence>
<evidence type="ECO:0000313" key="2">
    <source>
        <dbReference type="EMBL" id="PTQ42962.1"/>
    </source>
</evidence>
<reference evidence="3" key="1">
    <citation type="journal article" date="2017" name="Cell">
        <title>Insights into land plant evolution garnered from the Marchantia polymorpha genome.</title>
        <authorList>
            <person name="Bowman J.L."/>
            <person name="Kohchi T."/>
            <person name="Yamato K.T."/>
            <person name="Jenkins J."/>
            <person name="Shu S."/>
            <person name="Ishizaki K."/>
            <person name="Yamaoka S."/>
            <person name="Nishihama R."/>
            <person name="Nakamura Y."/>
            <person name="Berger F."/>
            <person name="Adam C."/>
            <person name="Aki S.S."/>
            <person name="Althoff F."/>
            <person name="Araki T."/>
            <person name="Arteaga-Vazquez M.A."/>
            <person name="Balasubrmanian S."/>
            <person name="Barry K."/>
            <person name="Bauer D."/>
            <person name="Boehm C.R."/>
            <person name="Briginshaw L."/>
            <person name="Caballero-Perez J."/>
            <person name="Catarino B."/>
            <person name="Chen F."/>
            <person name="Chiyoda S."/>
            <person name="Chovatia M."/>
            <person name="Davies K.M."/>
            <person name="Delmans M."/>
            <person name="Demura T."/>
            <person name="Dierschke T."/>
            <person name="Dolan L."/>
            <person name="Dorantes-Acosta A.E."/>
            <person name="Eklund D.M."/>
            <person name="Florent S.N."/>
            <person name="Flores-Sandoval E."/>
            <person name="Fujiyama A."/>
            <person name="Fukuzawa H."/>
            <person name="Galik B."/>
            <person name="Grimanelli D."/>
            <person name="Grimwood J."/>
            <person name="Grossniklaus U."/>
            <person name="Hamada T."/>
            <person name="Haseloff J."/>
            <person name="Hetherington A.J."/>
            <person name="Higo A."/>
            <person name="Hirakawa Y."/>
            <person name="Hundley H.N."/>
            <person name="Ikeda Y."/>
            <person name="Inoue K."/>
            <person name="Inoue S.I."/>
            <person name="Ishida S."/>
            <person name="Jia Q."/>
            <person name="Kakita M."/>
            <person name="Kanazawa T."/>
            <person name="Kawai Y."/>
            <person name="Kawashima T."/>
            <person name="Kennedy M."/>
            <person name="Kinose K."/>
            <person name="Kinoshita T."/>
            <person name="Kohara Y."/>
            <person name="Koide E."/>
            <person name="Komatsu K."/>
            <person name="Kopischke S."/>
            <person name="Kubo M."/>
            <person name="Kyozuka J."/>
            <person name="Lagercrantz U."/>
            <person name="Lin S.S."/>
            <person name="Lindquist E."/>
            <person name="Lipzen A.M."/>
            <person name="Lu C.W."/>
            <person name="De Luna E."/>
            <person name="Martienssen R.A."/>
            <person name="Minamino N."/>
            <person name="Mizutani M."/>
            <person name="Mizutani M."/>
            <person name="Mochizuki N."/>
            <person name="Monte I."/>
            <person name="Mosher R."/>
            <person name="Nagasaki H."/>
            <person name="Nakagami H."/>
            <person name="Naramoto S."/>
            <person name="Nishitani K."/>
            <person name="Ohtani M."/>
            <person name="Okamoto T."/>
            <person name="Okumura M."/>
            <person name="Phillips J."/>
            <person name="Pollak B."/>
            <person name="Reinders A."/>
            <person name="Rovekamp M."/>
            <person name="Sano R."/>
            <person name="Sawa S."/>
            <person name="Schmid M.W."/>
            <person name="Shirakawa M."/>
            <person name="Solano R."/>
            <person name="Spunde A."/>
            <person name="Suetsugu N."/>
            <person name="Sugano S."/>
            <person name="Sugiyama A."/>
            <person name="Sun R."/>
            <person name="Suzuki Y."/>
            <person name="Takenaka M."/>
            <person name="Takezawa D."/>
            <person name="Tomogane H."/>
            <person name="Tsuzuki M."/>
            <person name="Ueda T."/>
            <person name="Umeda M."/>
            <person name="Ward J.M."/>
            <person name="Watanabe Y."/>
            <person name="Yazaki K."/>
            <person name="Yokoyama R."/>
            <person name="Yoshitake Y."/>
            <person name="Yotsui I."/>
            <person name="Zachgo S."/>
            <person name="Schmutz J."/>
        </authorList>
    </citation>
    <scope>NUCLEOTIDE SEQUENCE [LARGE SCALE GENOMIC DNA]</scope>
    <source>
        <strain evidence="3">Tak-1</strain>
    </source>
</reference>
<evidence type="ECO:0000313" key="3">
    <source>
        <dbReference type="Proteomes" id="UP000244005"/>
    </source>
</evidence>
<dbReference type="PANTHER" id="PTHR34132:SF4">
    <property type="entry name" value="EXPRESSED PROTEIN"/>
    <property type="match status" value="1"/>
</dbReference>
<dbReference type="Gramene" id="Mp5g05480.1">
    <property type="protein sequence ID" value="Mp5g05480.1.cds"/>
    <property type="gene ID" value="Mp5g05480"/>
</dbReference>
<accession>A0A2R6XA58</accession>
<dbReference type="PANTHER" id="PTHR34132">
    <property type="entry name" value="EMB|CAB87627.1-RELATED"/>
    <property type="match status" value="1"/>
</dbReference>
<name>A0A2R6XA58_MARPO</name>
<dbReference type="EMBL" id="KZ772699">
    <property type="protein sequence ID" value="PTQ42962.1"/>
    <property type="molecule type" value="Genomic_DNA"/>
</dbReference>
<evidence type="ECO:0008006" key="4">
    <source>
        <dbReference type="Google" id="ProtNLM"/>
    </source>
</evidence>
<dbReference type="OMA" id="ICAGFWI"/>
<protein>
    <recommendedName>
        <fullName evidence="4">Methyltransferase-related protein</fullName>
    </recommendedName>
</protein>
<gene>
    <name evidence="2" type="ORF">MARPO_0027s0077</name>
</gene>
<feature type="signal peptide" evidence="1">
    <location>
        <begin position="1"/>
        <end position="20"/>
    </location>
</feature>